<dbReference type="SMART" id="SM00297">
    <property type="entry name" value="BROMO"/>
    <property type="match status" value="1"/>
</dbReference>
<accession>A0A8T2UE29</accession>
<dbReference type="EMBL" id="CM035411">
    <property type="protein sequence ID" value="KAH7434268.1"/>
    <property type="molecule type" value="Genomic_DNA"/>
</dbReference>
<dbReference type="OMA" id="HEDGWIF"/>
<evidence type="ECO:0000313" key="8">
    <source>
        <dbReference type="EMBL" id="KAH7434267.1"/>
    </source>
</evidence>
<dbReference type="EMBL" id="CM035411">
    <property type="protein sequence ID" value="KAH7434267.1"/>
    <property type="molecule type" value="Genomic_DNA"/>
</dbReference>
<dbReference type="PANTHER" id="PTHR45926">
    <property type="entry name" value="OSJNBA0053K19.4 PROTEIN"/>
    <property type="match status" value="1"/>
</dbReference>
<dbReference type="InterPro" id="IPR027353">
    <property type="entry name" value="NET_dom"/>
</dbReference>
<keyword evidence="2 4" id="KW-0103">Bromodomain</keyword>
<dbReference type="PROSITE" id="PS50014">
    <property type="entry name" value="BROMODOMAIN_2"/>
    <property type="match status" value="1"/>
</dbReference>
<evidence type="ECO:0000313" key="9">
    <source>
        <dbReference type="Proteomes" id="UP000825935"/>
    </source>
</evidence>
<evidence type="ECO:0000256" key="1">
    <source>
        <dbReference type="ARBA" id="ARBA00023015"/>
    </source>
</evidence>
<dbReference type="PRINTS" id="PR00503">
    <property type="entry name" value="BROMODOMAIN"/>
</dbReference>
<dbReference type="Proteomes" id="UP000825935">
    <property type="component" value="Chromosome 6"/>
</dbReference>
<dbReference type="AlphaFoldDB" id="A0A8T2UE29"/>
<evidence type="ECO:0000256" key="5">
    <source>
        <dbReference type="SAM" id="MobiDB-lite"/>
    </source>
</evidence>
<feature type="compositionally biased region" description="Basic and acidic residues" evidence="5">
    <location>
        <begin position="494"/>
        <end position="505"/>
    </location>
</feature>
<dbReference type="SUPFAM" id="SSF47370">
    <property type="entry name" value="Bromodomain"/>
    <property type="match status" value="1"/>
</dbReference>
<keyword evidence="3" id="KW-0804">Transcription</keyword>
<dbReference type="Pfam" id="PF17035">
    <property type="entry name" value="BET"/>
    <property type="match status" value="1"/>
</dbReference>
<dbReference type="Gene3D" id="1.20.920.10">
    <property type="entry name" value="Bromodomain-like"/>
    <property type="match status" value="1"/>
</dbReference>
<dbReference type="EMBL" id="CM035411">
    <property type="protein sequence ID" value="KAH7434269.1"/>
    <property type="molecule type" value="Genomic_DNA"/>
</dbReference>
<feature type="domain" description="Bromo" evidence="6">
    <location>
        <begin position="177"/>
        <end position="249"/>
    </location>
</feature>
<feature type="region of interest" description="Disordered" evidence="5">
    <location>
        <begin position="487"/>
        <end position="517"/>
    </location>
</feature>
<keyword evidence="9" id="KW-1185">Reference proteome</keyword>
<evidence type="ECO:0000256" key="4">
    <source>
        <dbReference type="PROSITE-ProRule" id="PRU00035"/>
    </source>
</evidence>
<gene>
    <name evidence="8" type="ORF">KP509_06G008400</name>
</gene>
<organism evidence="8 9">
    <name type="scientific">Ceratopteris richardii</name>
    <name type="common">Triangle waterfern</name>
    <dbReference type="NCBI Taxonomy" id="49495"/>
    <lineage>
        <taxon>Eukaryota</taxon>
        <taxon>Viridiplantae</taxon>
        <taxon>Streptophyta</taxon>
        <taxon>Embryophyta</taxon>
        <taxon>Tracheophyta</taxon>
        <taxon>Polypodiopsida</taxon>
        <taxon>Polypodiidae</taxon>
        <taxon>Polypodiales</taxon>
        <taxon>Pteridineae</taxon>
        <taxon>Pteridaceae</taxon>
        <taxon>Parkerioideae</taxon>
        <taxon>Ceratopteris</taxon>
    </lineage>
</organism>
<dbReference type="Pfam" id="PF00439">
    <property type="entry name" value="Bromodomain"/>
    <property type="match status" value="1"/>
</dbReference>
<dbReference type="PROSITE" id="PS51525">
    <property type="entry name" value="NET"/>
    <property type="match status" value="1"/>
</dbReference>
<evidence type="ECO:0000259" key="6">
    <source>
        <dbReference type="PROSITE" id="PS50014"/>
    </source>
</evidence>
<evidence type="ECO:0000256" key="2">
    <source>
        <dbReference type="ARBA" id="ARBA00023117"/>
    </source>
</evidence>
<evidence type="ECO:0000256" key="3">
    <source>
        <dbReference type="ARBA" id="ARBA00023163"/>
    </source>
</evidence>
<dbReference type="Gene3D" id="1.20.1270.220">
    <property type="match status" value="1"/>
</dbReference>
<dbReference type="InterPro" id="IPR001487">
    <property type="entry name" value="Bromodomain"/>
</dbReference>
<dbReference type="InterPro" id="IPR036427">
    <property type="entry name" value="Bromodomain-like_sf"/>
</dbReference>
<keyword evidence="1" id="KW-0805">Transcription regulation</keyword>
<dbReference type="OrthoDB" id="21449at2759"/>
<evidence type="ECO:0000259" key="7">
    <source>
        <dbReference type="PROSITE" id="PS51525"/>
    </source>
</evidence>
<reference evidence="8" key="1">
    <citation type="submission" date="2021-08" db="EMBL/GenBank/DDBJ databases">
        <title>WGS assembly of Ceratopteris richardii.</title>
        <authorList>
            <person name="Marchant D.B."/>
            <person name="Chen G."/>
            <person name="Jenkins J."/>
            <person name="Shu S."/>
            <person name="Leebens-Mack J."/>
            <person name="Grimwood J."/>
            <person name="Schmutz J."/>
            <person name="Soltis P."/>
            <person name="Soltis D."/>
            <person name="Chen Z.-H."/>
        </authorList>
    </citation>
    <scope>NUCLEOTIDE SEQUENCE</scope>
    <source>
        <strain evidence="8">Whitten #5841</strain>
        <tissue evidence="8">Leaf</tissue>
    </source>
</reference>
<protein>
    <submittedName>
        <fullName evidence="8">Uncharacterized protein</fullName>
    </submittedName>
</protein>
<dbReference type="InterPro" id="IPR038336">
    <property type="entry name" value="NET_sf"/>
</dbReference>
<proteinExistence type="predicted"/>
<feature type="region of interest" description="Disordered" evidence="5">
    <location>
        <begin position="70"/>
        <end position="89"/>
    </location>
</feature>
<name>A0A8T2UE29_CERRI</name>
<feature type="domain" description="NET" evidence="7">
    <location>
        <begin position="408"/>
        <end position="489"/>
    </location>
</feature>
<sequence>MDFSGDFSKLTRRRLRKKLKDELLIVQGLYSKLEVRAMQLMQSNSAHLQLSCSDAQFSVNDVSARRVGSSKEVTSQFKHEVKGRPPQVASFSKQNSTRMAKDVLFGAEFTGSTSVMSQVSKGPESLIGKGMLQSPVKPFTKLNKGHMRRMKMPNELRLPQLSNDSKTQCVNILKKLVDSEDGWIFNEPVDAIKLGLPDYHSVIKKPMDLGTIKQKLEKRQYRFISEFADDVRLTFHNAMSYNPPGNDVHESAKTLLRMFQSECDVIKEKLSKRNRSEELPLGQVPKGSKVSSKPNFAKANKIVSKKKKLIGLHSSLHSTEHIGSGRLKPQIAKSKSSLNQKTRNNVVGASSNVTCLKQNKVLHSSEIKLQSSSKGCTNFKAPAGVIDSLTKPNTSVENNVERETSLGGAKSSFLKRAMSYEEKVRLQSLLGQLPQHKLEELIDLIRERNINMRQEGDEIEVDLDSFDDATLWELDRQANDCFRKLQKGSKLRKQPRESNHAETMRKRGKVNHSHSSFSSACEGESAVYW</sequence>
<comment type="caution">
    <text evidence="8">The sequence shown here is derived from an EMBL/GenBank/DDBJ whole genome shotgun (WGS) entry which is preliminary data.</text>
</comment>